<proteinExistence type="predicted"/>
<dbReference type="EMBL" id="JBHRTK010000017">
    <property type="protein sequence ID" value="MFC3208163.1"/>
    <property type="molecule type" value="Genomic_DNA"/>
</dbReference>
<name>A0ABV7KHX0_9HYPH</name>
<organism evidence="1 2">
    <name type="scientific">Aquamicrobium soli</name>
    <dbReference type="NCBI Taxonomy" id="1811518"/>
    <lineage>
        <taxon>Bacteria</taxon>
        <taxon>Pseudomonadati</taxon>
        <taxon>Pseudomonadota</taxon>
        <taxon>Alphaproteobacteria</taxon>
        <taxon>Hyphomicrobiales</taxon>
        <taxon>Phyllobacteriaceae</taxon>
        <taxon>Aquamicrobium</taxon>
    </lineage>
</organism>
<protein>
    <submittedName>
        <fullName evidence="1">Phosphonate C-P lyase system protein PhnH</fullName>
    </submittedName>
</protein>
<dbReference type="GO" id="GO:0016829">
    <property type="term" value="F:lyase activity"/>
    <property type="evidence" value="ECO:0007669"/>
    <property type="project" value="UniProtKB-KW"/>
</dbReference>
<gene>
    <name evidence="1" type="primary">phnH</name>
    <name evidence="1" type="ORF">ACFOHJ_18220</name>
</gene>
<dbReference type="NCBIfam" id="TIGR03292">
    <property type="entry name" value="PhnH_redo"/>
    <property type="match status" value="1"/>
</dbReference>
<evidence type="ECO:0000313" key="1">
    <source>
        <dbReference type="EMBL" id="MFC3208163.1"/>
    </source>
</evidence>
<sequence length="203" mass="21135">MRETTTALEGGFADPAEDAQAVFRAVMDAMARPATVIHVKLPVVPPSPLPPLVGALACTLADADTPLWLDPALAQSEAVREWLVFHTGAPIVAQPAEAAFALATAGSALPPLHSFAQGTQEYPDRSATLVLAVEAFDGGAPLTFRGPGIRGETTLAPRGLPADFAAQWTENGQRFPRGVDLVLVAGGALACLPRSARLIAREN</sequence>
<dbReference type="Pfam" id="PF05845">
    <property type="entry name" value="PhnH"/>
    <property type="match status" value="1"/>
</dbReference>
<dbReference type="InterPro" id="IPR038058">
    <property type="entry name" value="PhnH-like_sp"/>
</dbReference>
<dbReference type="Gene3D" id="3.40.50.11310">
    <property type="entry name" value="Bacterial phosphonate metabolism protein PhnH"/>
    <property type="match status" value="1"/>
</dbReference>
<dbReference type="RefSeq" id="WP_378223082.1">
    <property type="nucleotide sequence ID" value="NZ_JBHRTK010000017.1"/>
</dbReference>
<dbReference type="Proteomes" id="UP001595583">
    <property type="component" value="Unassembled WGS sequence"/>
</dbReference>
<reference evidence="2" key="1">
    <citation type="journal article" date="2019" name="Int. J. Syst. Evol. Microbiol.">
        <title>The Global Catalogue of Microorganisms (GCM) 10K type strain sequencing project: providing services to taxonomists for standard genome sequencing and annotation.</title>
        <authorList>
            <consortium name="The Broad Institute Genomics Platform"/>
            <consortium name="The Broad Institute Genome Sequencing Center for Infectious Disease"/>
            <person name="Wu L."/>
            <person name="Ma J."/>
        </authorList>
    </citation>
    <scope>NUCLEOTIDE SEQUENCE [LARGE SCALE GENOMIC DNA]</scope>
    <source>
        <strain evidence="2">KCTC 52165</strain>
    </source>
</reference>
<dbReference type="InterPro" id="IPR008772">
    <property type="entry name" value="Phosphonate_metab_PhnH"/>
</dbReference>
<evidence type="ECO:0000313" key="2">
    <source>
        <dbReference type="Proteomes" id="UP001595583"/>
    </source>
</evidence>
<comment type="caution">
    <text evidence="1">The sequence shown here is derived from an EMBL/GenBank/DDBJ whole genome shotgun (WGS) entry which is preliminary data.</text>
</comment>
<keyword evidence="2" id="KW-1185">Reference proteome</keyword>
<dbReference type="PIRSF" id="PIRSF020680">
    <property type="entry name" value="PhnH"/>
    <property type="match status" value="1"/>
</dbReference>
<accession>A0ABV7KHX0</accession>
<keyword evidence="1" id="KW-0456">Lyase</keyword>
<dbReference type="SUPFAM" id="SSF159709">
    <property type="entry name" value="PhnH-like"/>
    <property type="match status" value="1"/>
</dbReference>